<proteinExistence type="predicted"/>
<dbReference type="AlphaFoldDB" id="A0A8D8ASF6"/>
<evidence type="ECO:0000313" key="2">
    <source>
        <dbReference type="EMBL" id="CAG6461405.1"/>
    </source>
</evidence>
<organism evidence="2">
    <name type="scientific">Culex pipiens</name>
    <name type="common">House mosquito</name>
    <dbReference type="NCBI Taxonomy" id="7175"/>
    <lineage>
        <taxon>Eukaryota</taxon>
        <taxon>Metazoa</taxon>
        <taxon>Ecdysozoa</taxon>
        <taxon>Arthropoda</taxon>
        <taxon>Hexapoda</taxon>
        <taxon>Insecta</taxon>
        <taxon>Pterygota</taxon>
        <taxon>Neoptera</taxon>
        <taxon>Endopterygota</taxon>
        <taxon>Diptera</taxon>
        <taxon>Nematocera</taxon>
        <taxon>Culicoidea</taxon>
        <taxon>Culicidae</taxon>
        <taxon>Culicinae</taxon>
        <taxon>Culicini</taxon>
        <taxon>Culex</taxon>
        <taxon>Culex</taxon>
    </lineage>
</organism>
<protein>
    <submittedName>
        <fullName evidence="2">(northern house mosquito) hypothetical protein</fullName>
    </submittedName>
</protein>
<evidence type="ECO:0000256" key="1">
    <source>
        <dbReference type="SAM" id="SignalP"/>
    </source>
</evidence>
<dbReference type="EMBL" id="HBUE01042653">
    <property type="protein sequence ID" value="CAG6461405.1"/>
    <property type="molecule type" value="Transcribed_RNA"/>
</dbReference>
<name>A0A8D8ASF6_CULPI</name>
<keyword evidence="1" id="KW-0732">Signal</keyword>
<dbReference type="EMBL" id="HBUE01042657">
    <property type="protein sequence ID" value="CAG6461413.1"/>
    <property type="molecule type" value="Transcribed_RNA"/>
</dbReference>
<feature type="chain" id="PRO_5036427899" evidence="1">
    <location>
        <begin position="21"/>
        <end position="115"/>
    </location>
</feature>
<sequence>MKVFALTCALLLSVPLLAMGRLCPKEVKYTAHSTFIDKFIQMLLLPFQSAVRQVGQPARVQNNAVRLRLLGQVAQDLHRVGLQYEHLRAGLQDGNEAGVLRRVREGLAGRVSTGL</sequence>
<accession>A0A8D8ASF6</accession>
<reference evidence="2" key="1">
    <citation type="submission" date="2021-05" db="EMBL/GenBank/DDBJ databases">
        <authorList>
            <person name="Alioto T."/>
            <person name="Alioto T."/>
            <person name="Gomez Garrido J."/>
        </authorList>
    </citation>
    <scope>NUCLEOTIDE SEQUENCE</scope>
</reference>
<feature type="signal peptide" evidence="1">
    <location>
        <begin position="1"/>
        <end position="20"/>
    </location>
</feature>